<dbReference type="HOGENOM" id="CLU_921036_0_0_10"/>
<feature type="transmembrane region" description="Helical" evidence="1">
    <location>
        <begin position="281"/>
        <end position="301"/>
    </location>
</feature>
<feature type="transmembrane region" description="Helical" evidence="1">
    <location>
        <begin position="147"/>
        <end position="170"/>
    </location>
</feature>
<sequence>MRILGLSKARHLLEGFFYTNLYLIFIVWSLSWESIQLQKLPQNSILFYLLSASATFLFYLYAYRKDTKTLNQNNLRSVYFYNHPKTILFLVNLFRFIFLVIAIYLLLNHPINTKIIFSFPFWVAIATILFALVFYDNRLGISLRKNTFIKPFFIGWSWAIVTVLLPYLCLVWQNKVATLPKIIFYGVFFHTFLFCSINAIIFDLKDYEEDAHVQLQTFVVKYGYLQTLSRVILPLLIIDSVLVGSFSVLEKFSILQTLILQIPILLMTVLVFVLRKQKSLLFFLVIVDGVLFLKAIIGILVSNV</sequence>
<proteinExistence type="predicted"/>
<keyword evidence="3" id="KW-1185">Reference proteome</keyword>
<feature type="transmembrane region" description="Helical" evidence="1">
    <location>
        <begin position="12"/>
        <end position="32"/>
    </location>
</feature>
<gene>
    <name evidence="2" type="ordered locus">Weevi_0170</name>
</gene>
<feature type="transmembrane region" description="Helical" evidence="1">
    <location>
        <begin position="254"/>
        <end position="274"/>
    </location>
</feature>
<dbReference type="EMBL" id="CP002455">
    <property type="protein sequence ID" value="ADX66894.1"/>
    <property type="molecule type" value="Genomic_DNA"/>
</dbReference>
<accession>F0NXC0</accession>
<name>F0NXC0_WEEVC</name>
<evidence type="ECO:0000313" key="2">
    <source>
        <dbReference type="EMBL" id="ADX66894.1"/>
    </source>
</evidence>
<reference evidence="2 3" key="1">
    <citation type="journal article" date="2011" name="Stand. Genomic Sci.">
        <title>Complete genome sequence of Weeksella virosa type strain (9751).</title>
        <authorList>
            <person name="Lang E."/>
            <person name="Teshima H."/>
            <person name="Lucas S."/>
            <person name="Lapidus A."/>
            <person name="Hammon N."/>
            <person name="Deshpande S."/>
            <person name="Nolan M."/>
            <person name="Cheng J.F."/>
            <person name="Pitluck S."/>
            <person name="Liolios K."/>
            <person name="Pagani I."/>
            <person name="Mikhailova N."/>
            <person name="Ivanova N."/>
            <person name="Mavromatis K."/>
            <person name="Pati A."/>
            <person name="Tapia R."/>
            <person name="Han C."/>
            <person name="Goodwin L."/>
            <person name="Chen A."/>
            <person name="Palaniappan K."/>
            <person name="Land M."/>
            <person name="Hauser L."/>
            <person name="Chang Y.J."/>
            <person name="Jeffries C.D."/>
            <person name="Brambilla E.M."/>
            <person name="Kopitz M."/>
            <person name="Rohde M."/>
            <person name="Goker M."/>
            <person name="Tindall B.J."/>
            <person name="Detter J.C."/>
            <person name="Woyke T."/>
            <person name="Bristow J."/>
            <person name="Eisen J.A."/>
            <person name="Markowitz V."/>
            <person name="Hugenholtz P."/>
            <person name="Klenk H.P."/>
            <person name="Kyrpides N.C."/>
        </authorList>
    </citation>
    <scope>NUCLEOTIDE SEQUENCE [LARGE SCALE GENOMIC DNA]</scope>
    <source>
        <strain evidence="3">ATCC 43766 / DSM 16922 / JCM 21250 / NBRC 16016 / NCTC 11634 / CL345/78</strain>
    </source>
</reference>
<dbReference type="AlphaFoldDB" id="F0NXC0"/>
<evidence type="ECO:0000313" key="3">
    <source>
        <dbReference type="Proteomes" id="UP000008641"/>
    </source>
</evidence>
<feature type="transmembrane region" description="Helical" evidence="1">
    <location>
        <begin position="86"/>
        <end position="107"/>
    </location>
</feature>
<dbReference type="STRING" id="865938.Weevi_0170"/>
<dbReference type="eggNOG" id="ENOG50314NU">
    <property type="taxonomic scope" value="Bacteria"/>
</dbReference>
<dbReference type="KEGG" id="wvi:Weevi_0170"/>
<protein>
    <recommendedName>
        <fullName evidence="4">UbiA prenyltransferase</fullName>
    </recommendedName>
</protein>
<feature type="transmembrane region" description="Helical" evidence="1">
    <location>
        <begin position="44"/>
        <end position="62"/>
    </location>
</feature>
<dbReference type="Proteomes" id="UP000008641">
    <property type="component" value="Chromosome"/>
</dbReference>
<evidence type="ECO:0000256" key="1">
    <source>
        <dbReference type="SAM" id="Phobius"/>
    </source>
</evidence>
<feature type="transmembrane region" description="Helical" evidence="1">
    <location>
        <begin position="182"/>
        <end position="202"/>
    </location>
</feature>
<keyword evidence="1" id="KW-0812">Transmembrane</keyword>
<evidence type="ECO:0008006" key="4">
    <source>
        <dbReference type="Google" id="ProtNLM"/>
    </source>
</evidence>
<keyword evidence="1" id="KW-1133">Transmembrane helix</keyword>
<dbReference type="OrthoDB" id="1452981at2"/>
<organism evidence="2 3">
    <name type="scientific">Weeksella virosa (strain ATCC 43766 / DSM 16922 / JCM 21250 / CCUG 30538 / CDC 9751 / IAM 14551 / NBRC 16016 / NCTC 11634 / CL345/78)</name>
    <dbReference type="NCBI Taxonomy" id="865938"/>
    <lineage>
        <taxon>Bacteria</taxon>
        <taxon>Pseudomonadati</taxon>
        <taxon>Bacteroidota</taxon>
        <taxon>Flavobacteriia</taxon>
        <taxon>Flavobacteriales</taxon>
        <taxon>Weeksellaceae</taxon>
        <taxon>Weeksella</taxon>
    </lineage>
</organism>
<reference evidence="3" key="2">
    <citation type="journal article" date="2011" name="Stand. Genomic Sci.">
        <title>Complete genome sequence of Weeksella virosa type strain (9751T).</title>
        <authorList>
            <person name="Lang E."/>
            <person name="Teshima H."/>
            <person name="Lucas S."/>
            <person name="Lapidus A."/>
            <person name="Hammon N."/>
            <person name="Deshpande S."/>
            <person name="Nolan M."/>
            <person name="Cheng J."/>
            <person name="Pitluck S."/>
            <person name="Liolios K."/>
            <person name="Pagani I."/>
            <person name="Mikhailova N."/>
            <person name="Ivanova N."/>
            <person name="Mavromatis K."/>
            <person name="Pati A."/>
            <person name="Tapia R."/>
            <person name="Han C."/>
            <person name="Goodwin L."/>
            <person name="Chen A."/>
            <person name="Palaniappan K."/>
            <person name="Land M."/>
            <person name="Hauser L."/>
            <person name="Chang Y."/>
            <person name="Jeffries C."/>
            <person name="Brambilla E."/>
            <person name="Kopitz M."/>
            <person name="Rohde M."/>
            <person name="Goker M."/>
            <person name="Tindall B."/>
            <person name="Detter J."/>
            <person name="Woyke T."/>
            <person name="Bristow J."/>
            <person name="Eisen J."/>
            <person name="Markowitz V."/>
            <person name="Hugenholtz P."/>
            <person name="Klenk H."/>
            <person name="Kyrpides N."/>
        </authorList>
    </citation>
    <scope>NUCLEOTIDE SEQUENCE [LARGE SCALE GENOMIC DNA]</scope>
    <source>
        <strain evidence="3">ATCC 43766 / DSM 16922 / JCM 21250 / NBRC 16016 / NCTC 11634 / CL345/78</strain>
    </source>
</reference>
<keyword evidence="1" id="KW-0472">Membrane</keyword>
<feature type="transmembrane region" description="Helical" evidence="1">
    <location>
        <begin position="113"/>
        <end position="135"/>
    </location>
</feature>